<dbReference type="GeneID" id="36286436"/>
<dbReference type="SMART" id="SM00321">
    <property type="entry name" value="WSC"/>
    <property type="match status" value="1"/>
</dbReference>
<feature type="domain" description="WSC" evidence="4">
    <location>
        <begin position="36"/>
        <end position="122"/>
    </location>
</feature>
<keyword evidence="3" id="KW-0732">Signal</keyword>
<proteinExistence type="predicted"/>
<evidence type="ECO:0000259" key="4">
    <source>
        <dbReference type="PROSITE" id="PS51212"/>
    </source>
</evidence>
<evidence type="ECO:0000256" key="2">
    <source>
        <dbReference type="SAM" id="Phobius"/>
    </source>
</evidence>
<dbReference type="PROSITE" id="PS51212">
    <property type="entry name" value="WSC"/>
    <property type="match status" value="1"/>
</dbReference>
<name>A0A177AH15_9PEZI</name>
<keyword evidence="2" id="KW-1133">Transmembrane helix</keyword>
<organism evidence="5">
    <name type="scientific">Pseudogymnoascus destructans</name>
    <dbReference type="NCBI Taxonomy" id="655981"/>
    <lineage>
        <taxon>Eukaryota</taxon>
        <taxon>Fungi</taxon>
        <taxon>Dikarya</taxon>
        <taxon>Ascomycota</taxon>
        <taxon>Pezizomycotina</taxon>
        <taxon>Leotiomycetes</taxon>
        <taxon>Thelebolales</taxon>
        <taxon>Thelebolaceae</taxon>
        <taxon>Pseudogymnoascus</taxon>
    </lineage>
</organism>
<keyword evidence="2" id="KW-0812">Transmembrane</keyword>
<sequence>MVAPRTQSAMSAATVALACLAPLGVLITTQVRPVQALTIAYCAGINTASRAGNYSIYQSNGLCQTFCQQSFAFAIVQDNLCWCSNYAPGASTASISKCSNECPGYPADLCGGADLYGYIKLDKNVVGTKTTDGTGVTAKPDKVSATTSSSSTHTNPTTTSPPENAKDDSTSWTPTPITSVETVTGQVRVVTITPTAPPGYDSPSSGDNKKSLTAGGAAGLGIGIAAFLALIGALILFFIRRRKRLAAESDVGPAPPTPNTGYTPQRTMSENSRYVLGTDGRRVVEGWEGRGAGDVADTPVSAGSRRSRLMPVDPRLDPFAPVYQQGGLSGSRESVGSIQDNFDYSRRVVRTGPPILRATNPDA</sequence>
<dbReference type="VEuPathDB" id="FungiDB:GMDG_08231"/>
<reference evidence="5" key="1">
    <citation type="submission" date="2016-03" db="EMBL/GenBank/DDBJ databases">
        <title>Updated assembly of Pseudogymnoascus destructans, the fungus causing white-nose syndrome of bats.</title>
        <authorList>
            <person name="Palmer J.M."/>
            <person name="Drees K.P."/>
            <person name="Foster J.T."/>
            <person name="Lindner D.L."/>
        </authorList>
    </citation>
    <scope>NUCLEOTIDE SEQUENCE [LARGE SCALE GENOMIC DNA]</scope>
    <source>
        <strain evidence="5">20631-21</strain>
    </source>
</reference>
<feature type="transmembrane region" description="Helical" evidence="2">
    <location>
        <begin position="217"/>
        <end position="239"/>
    </location>
</feature>
<feature type="chain" id="PRO_5015103027" description="WSC domain-containing protein" evidence="3">
    <location>
        <begin position="37"/>
        <end position="363"/>
    </location>
</feature>
<dbReference type="RefSeq" id="XP_024325993.1">
    <property type="nucleotide sequence ID" value="XM_024467007.1"/>
</dbReference>
<dbReference type="PROSITE" id="PS51257">
    <property type="entry name" value="PROKAR_LIPOPROTEIN"/>
    <property type="match status" value="1"/>
</dbReference>
<dbReference type="EMBL" id="KV441391">
    <property type="protein sequence ID" value="OAF60712.2"/>
    <property type="molecule type" value="Genomic_DNA"/>
</dbReference>
<feature type="region of interest" description="Disordered" evidence="1">
    <location>
        <begin position="246"/>
        <end position="267"/>
    </location>
</feature>
<keyword evidence="2" id="KW-0472">Membrane</keyword>
<gene>
    <name evidence="5" type="ORF">VC83_03359</name>
</gene>
<dbReference type="AlphaFoldDB" id="A0A177AH15"/>
<accession>A0A177AH15</accession>
<feature type="region of interest" description="Disordered" evidence="1">
    <location>
        <begin position="130"/>
        <end position="186"/>
    </location>
</feature>
<feature type="signal peptide" evidence="3">
    <location>
        <begin position="1"/>
        <end position="36"/>
    </location>
</feature>
<evidence type="ECO:0000313" key="5">
    <source>
        <dbReference type="EMBL" id="OAF60712.2"/>
    </source>
</evidence>
<protein>
    <recommendedName>
        <fullName evidence="4">WSC domain-containing protein</fullName>
    </recommendedName>
</protein>
<evidence type="ECO:0000256" key="3">
    <source>
        <dbReference type="SAM" id="SignalP"/>
    </source>
</evidence>
<dbReference type="Proteomes" id="UP000077154">
    <property type="component" value="Unassembled WGS sequence"/>
</dbReference>
<dbReference type="Pfam" id="PF01822">
    <property type="entry name" value="WSC"/>
    <property type="match status" value="1"/>
</dbReference>
<dbReference type="eggNOG" id="KOG4157">
    <property type="taxonomic scope" value="Eukaryota"/>
</dbReference>
<dbReference type="OrthoDB" id="2537459at2759"/>
<feature type="compositionally biased region" description="Low complexity" evidence="1">
    <location>
        <begin position="144"/>
        <end position="162"/>
    </location>
</feature>
<evidence type="ECO:0000256" key="1">
    <source>
        <dbReference type="SAM" id="MobiDB-lite"/>
    </source>
</evidence>
<feature type="compositionally biased region" description="Polar residues" evidence="1">
    <location>
        <begin position="170"/>
        <end position="185"/>
    </location>
</feature>
<dbReference type="InterPro" id="IPR002889">
    <property type="entry name" value="WSC_carb-bd"/>
</dbReference>